<dbReference type="RefSeq" id="WP_045465345.1">
    <property type="nucleotide sequence ID" value="NZ_BBLT01000006.1"/>
</dbReference>
<dbReference type="InterPro" id="IPR003961">
    <property type="entry name" value="FN3_dom"/>
</dbReference>
<dbReference type="Pfam" id="PF00041">
    <property type="entry name" value="fn3"/>
    <property type="match status" value="1"/>
</dbReference>
<protein>
    <recommendedName>
        <fullName evidence="1">Fibronectin type-III domain-containing protein</fullName>
    </recommendedName>
</protein>
<dbReference type="InterPro" id="IPR013783">
    <property type="entry name" value="Ig-like_fold"/>
</dbReference>
<proteinExistence type="predicted"/>
<dbReference type="EMBL" id="BBLT01000006">
    <property type="protein sequence ID" value="GAL86103.1"/>
    <property type="molecule type" value="Genomic_DNA"/>
</dbReference>
<dbReference type="CDD" id="cd00063">
    <property type="entry name" value="FN3"/>
    <property type="match status" value="1"/>
</dbReference>
<gene>
    <name evidence="2" type="ORF">MYP_3332</name>
</gene>
<dbReference type="OrthoDB" id="7794186at2"/>
<sequence length="1468" mass="161479">MNYKLFFHLILIVFFVLPVKIFAADYYWVGGTGKWSDYQNHWATTSGGTSFHTIVPSAFDNVIFDFNSHSGTFHVTLDQTVIACNNLSFNLEDRVMTLSGAIGSNFNIYGSIQLHKNLSIDYLGNFVLKSVNAGNTIAQRGARFITGKSGNFILDSQTGGWQILDSLNAYSLFLENGSLNAEGKNVRLNEFISKSSNVRSINFKNTKAVIKACSIYGKNLTSDFSGSKISTLEFVNYDLPAITLDTLSPGPVSLGSYSMYIQGNLKINTVHFDRTGGIIFLNTKVTIDKLISNAESVSVRGQVLIKESEFHNLKSFEVKDAPESIELEQTNLSGKDCGNYLSIFGKGKIIKRSGVLDMSYVIASGVEFTGGAVFNATNSVDHGNTKGITITPASAATYYWIGGAGSWNDPAHWSLTSGGTPAYCVPTSMNDAVFDENSFTKDKEKVDLSNAVCKTIDFRTVKYLPVIFGQLSVYGSLYFKKGIDVAGLNPIQFLSPDMNNKIDFAKTNFKNNITLRCSGSYILEDSLQASIFTFIAGTLNTNNKKVIASSFGPSNSETQGSRKLILDSSTLRINRGLNLSQSLSNPLVIESGNSTIECHGDGYSVDLGSNHTFNVVNINKGVTVFAGGVTIESLYLGQKCTIQGDKNTFKNLRLEAGHGVSFKGSTTQYINNIFIVNPSCTYTELSGIDGKPTISKSSGAIHLDRMTLKDIAASGGATFTAINSIDQGGNNGWNISVSENINFYWIGGNGNWSDGKKWSYTSGGKPANCVPSLQDNVVFDEHSFYDFNQKLRFDVPASCKNMTWQNVKYYPATSGSIVTVNGSLTLDSAMFFNTSINFNALEDSKVKTSGNKLENITINAQKSITFVDDLFASYLLINSGTVLLSNIVVNIGSYFQLGPEKPINLDISNSKIHIFYQMHIQGDHLVLNAANSDIYCYSGDNYSNVMVTNILNDPYSGIPDKIIELNNIHFKVGSNLYGWDNGTNLHLEYCHVNRVTVDKTSEFQANLFSGLVKEFYCESENLFLSQYKSKINKSILLSYKIRLYKSVKFDYLQLAPGCNITMTAGDTLYINDDFNAYGKPDFPIYFSSETGGKQVHIVKPSGTVCLDYLHLKDIKASGGATFKAGHNSTNISNNTGWDFTTNCEYFSAYAEKPICLGGDIKLHSSVPSGQAVSWKGPENFVSSLSDPVVLNPQPSQYGFFEMTYGGKKSMVDVSAEELSAYVLIYEYGNYLYTAMPRTDLTYTWYKDNVILEENVDAVMKTGAGVYYLEITTAAGCTERSKQIKVKSYEAPPAAPVNLVATALSSSQIKLTWTDKSTDESGFIIEKQSNNSLEFEILDTVYNASEYTDKFLYSGTSYTYRVYAYNASSRSDYAGPVTAETHLVTGTESIKERRFTFFPNPTTGNVKISLKDSQTINLLRVYNDKGTMVYSIENYHSDTILDLSSMTSGVYMIQVTSEGFTSNEKLIIQ</sequence>
<dbReference type="PROSITE" id="PS50853">
    <property type="entry name" value="FN3"/>
    <property type="match status" value="1"/>
</dbReference>
<dbReference type="SMART" id="SM00060">
    <property type="entry name" value="FN3"/>
    <property type="match status" value="1"/>
</dbReference>
<dbReference type="SUPFAM" id="SSF49265">
    <property type="entry name" value="Fibronectin type III"/>
    <property type="match status" value="1"/>
</dbReference>
<feature type="domain" description="Fibronectin type-III" evidence="1">
    <location>
        <begin position="1294"/>
        <end position="1383"/>
    </location>
</feature>
<dbReference type="Pfam" id="PF18962">
    <property type="entry name" value="Por_Secre_tail"/>
    <property type="match status" value="1"/>
</dbReference>
<evidence type="ECO:0000259" key="1">
    <source>
        <dbReference type="PROSITE" id="PS50853"/>
    </source>
</evidence>
<dbReference type="eggNOG" id="COG4733">
    <property type="taxonomic scope" value="Bacteria"/>
</dbReference>
<organism evidence="2 3">
    <name type="scientific">Sporocytophaga myxococcoides</name>
    <dbReference type="NCBI Taxonomy" id="153721"/>
    <lineage>
        <taxon>Bacteria</taxon>
        <taxon>Pseudomonadati</taxon>
        <taxon>Bacteroidota</taxon>
        <taxon>Cytophagia</taxon>
        <taxon>Cytophagales</taxon>
        <taxon>Cytophagaceae</taxon>
        <taxon>Sporocytophaga</taxon>
    </lineage>
</organism>
<dbReference type="NCBIfam" id="TIGR04183">
    <property type="entry name" value="Por_Secre_tail"/>
    <property type="match status" value="1"/>
</dbReference>
<evidence type="ECO:0000313" key="3">
    <source>
        <dbReference type="Proteomes" id="UP000030185"/>
    </source>
</evidence>
<dbReference type="Proteomes" id="UP000030185">
    <property type="component" value="Unassembled WGS sequence"/>
</dbReference>
<name>A0A098LIV7_9BACT</name>
<dbReference type="STRING" id="153721.MYP_3332"/>
<dbReference type="Gene3D" id="2.60.40.10">
    <property type="entry name" value="Immunoglobulins"/>
    <property type="match status" value="1"/>
</dbReference>
<keyword evidence="3" id="KW-1185">Reference proteome</keyword>
<evidence type="ECO:0000313" key="2">
    <source>
        <dbReference type="EMBL" id="GAL86103.1"/>
    </source>
</evidence>
<dbReference type="InterPro" id="IPR036116">
    <property type="entry name" value="FN3_sf"/>
</dbReference>
<reference evidence="2 3" key="1">
    <citation type="submission" date="2014-09" db="EMBL/GenBank/DDBJ databases">
        <title>Sporocytophaga myxococcoides PG-01 genome sequencing.</title>
        <authorList>
            <person name="Liu L."/>
            <person name="Gao P.J."/>
            <person name="Chen G.J."/>
            <person name="Wang L.S."/>
        </authorList>
    </citation>
    <scope>NUCLEOTIDE SEQUENCE [LARGE SCALE GENOMIC DNA]</scope>
    <source>
        <strain evidence="2 3">PG-01</strain>
    </source>
</reference>
<accession>A0A098LIV7</accession>
<dbReference type="InterPro" id="IPR026444">
    <property type="entry name" value="Secre_tail"/>
</dbReference>
<comment type="caution">
    <text evidence="2">The sequence shown here is derived from an EMBL/GenBank/DDBJ whole genome shotgun (WGS) entry which is preliminary data.</text>
</comment>